<accession>A0AAJ7WJJ0</accession>
<feature type="domain" description="V-SNARE coiled-coil homology" evidence="10">
    <location>
        <begin position="9"/>
        <end position="69"/>
    </location>
</feature>
<evidence type="ECO:0000256" key="6">
    <source>
        <dbReference type="ARBA" id="ARBA00023136"/>
    </source>
</evidence>
<keyword evidence="6 9" id="KW-0472">Membrane</keyword>
<dbReference type="GO" id="GO:0012505">
    <property type="term" value="C:endomembrane system"/>
    <property type="evidence" value="ECO:0007669"/>
    <property type="project" value="UniProtKB-SubCell"/>
</dbReference>
<evidence type="ECO:0000256" key="3">
    <source>
        <dbReference type="ARBA" id="ARBA00022692"/>
    </source>
</evidence>
<evidence type="ECO:0000256" key="8">
    <source>
        <dbReference type="PROSITE-ProRule" id="PRU00290"/>
    </source>
</evidence>
<evidence type="ECO:0000256" key="2">
    <source>
        <dbReference type="ARBA" id="ARBA00022448"/>
    </source>
</evidence>
<dbReference type="RefSeq" id="XP_032800104.1">
    <property type="nucleotide sequence ID" value="XM_032944213.1"/>
</dbReference>
<dbReference type="GO" id="GO:0016192">
    <property type="term" value="P:vesicle-mediated transport"/>
    <property type="evidence" value="ECO:0007669"/>
    <property type="project" value="InterPro"/>
</dbReference>
<keyword evidence="5 9" id="KW-1133">Transmembrane helix</keyword>
<evidence type="ECO:0000259" key="10">
    <source>
        <dbReference type="PROSITE" id="PS50892"/>
    </source>
</evidence>
<dbReference type="GO" id="GO:0016020">
    <property type="term" value="C:membrane"/>
    <property type="evidence" value="ECO:0007669"/>
    <property type="project" value="InterPro"/>
</dbReference>
<dbReference type="InterPro" id="IPR001388">
    <property type="entry name" value="Synaptobrevin-like"/>
</dbReference>
<dbReference type="SUPFAM" id="SSF58038">
    <property type="entry name" value="SNARE fusion complex"/>
    <property type="match status" value="1"/>
</dbReference>
<evidence type="ECO:0000256" key="1">
    <source>
        <dbReference type="ARBA" id="ARBA00008025"/>
    </source>
</evidence>
<dbReference type="Gene3D" id="1.20.5.110">
    <property type="match status" value="1"/>
</dbReference>
<sequence length="98" mass="11057">ETSSQATTRVEELRIQVEGVKGVMVDNVEKVLQRGERLDDLVDKTVELQNTAGAFQKTSTQILRRAWWRNVKTWVIIITILTIILTIIILLATGVIPT</sequence>
<gene>
    <name evidence="12" type="primary">LOC116937107</name>
</gene>
<dbReference type="PROSITE" id="PS50892">
    <property type="entry name" value="V_SNARE"/>
    <property type="match status" value="1"/>
</dbReference>
<dbReference type="InterPro" id="IPR016444">
    <property type="entry name" value="Synaptobrevin/VAMP"/>
</dbReference>
<dbReference type="GO" id="GO:0005737">
    <property type="term" value="C:cytoplasm"/>
    <property type="evidence" value="ECO:0007669"/>
    <property type="project" value="UniProtKB-ARBA"/>
</dbReference>
<keyword evidence="4" id="KW-0653">Protein transport</keyword>
<evidence type="ECO:0000256" key="4">
    <source>
        <dbReference type="ARBA" id="ARBA00022927"/>
    </source>
</evidence>
<feature type="transmembrane region" description="Helical" evidence="9">
    <location>
        <begin position="74"/>
        <end position="96"/>
    </location>
</feature>
<comment type="subcellular location">
    <subcellularLocation>
        <location evidence="7">Endomembrane system</location>
        <topology evidence="7">Single-pass type IV membrane protein</topology>
    </subcellularLocation>
</comment>
<dbReference type="PRINTS" id="PR00219">
    <property type="entry name" value="SYNAPTOBREVN"/>
</dbReference>
<protein>
    <submittedName>
        <fullName evidence="12">Vesicle-associated membrane protein 8-like</fullName>
    </submittedName>
</protein>
<dbReference type="InterPro" id="IPR042855">
    <property type="entry name" value="V_SNARE_CC"/>
</dbReference>
<keyword evidence="11" id="KW-1185">Reference proteome</keyword>
<keyword evidence="8" id="KW-0175">Coiled coil</keyword>
<organism evidence="11 12">
    <name type="scientific">Petromyzon marinus</name>
    <name type="common">Sea lamprey</name>
    <dbReference type="NCBI Taxonomy" id="7757"/>
    <lineage>
        <taxon>Eukaryota</taxon>
        <taxon>Metazoa</taxon>
        <taxon>Chordata</taxon>
        <taxon>Craniata</taxon>
        <taxon>Vertebrata</taxon>
        <taxon>Cyclostomata</taxon>
        <taxon>Hyperoartia</taxon>
        <taxon>Petromyzontiformes</taxon>
        <taxon>Petromyzontidae</taxon>
        <taxon>Petromyzon</taxon>
    </lineage>
</organism>
<dbReference type="PIRSF" id="PIRSF005409">
    <property type="entry name" value="Synaptobrevin_euk"/>
    <property type="match status" value="1"/>
</dbReference>
<evidence type="ECO:0000256" key="9">
    <source>
        <dbReference type="SAM" id="Phobius"/>
    </source>
</evidence>
<dbReference type="FunFam" id="1.20.5.110:FF:000004">
    <property type="entry name" value="Vesicle-associated membrane protein 7"/>
    <property type="match status" value="1"/>
</dbReference>
<comment type="similarity">
    <text evidence="1">Belongs to the synaptobrevin family.</text>
</comment>
<evidence type="ECO:0000313" key="11">
    <source>
        <dbReference type="Proteomes" id="UP001318040"/>
    </source>
</evidence>
<name>A0AAJ7WJJ0_PETMA</name>
<dbReference type="Pfam" id="PF00957">
    <property type="entry name" value="Synaptobrevin"/>
    <property type="match status" value="1"/>
</dbReference>
<proteinExistence type="inferred from homology"/>
<evidence type="ECO:0000256" key="5">
    <source>
        <dbReference type="ARBA" id="ARBA00022989"/>
    </source>
</evidence>
<dbReference type="KEGG" id="pmrn:116937107"/>
<evidence type="ECO:0000256" key="7">
    <source>
        <dbReference type="ARBA" id="ARBA00046280"/>
    </source>
</evidence>
<dbReference type="AlphaFoldDB" id="A0AAJ7WJJ0"/>
<keyword evidence="3 9" id="KW-0812">Transmembrane</keyword>
<keyword evidence="2" id="KW-0813">Transport</keyword>
<dbReference type="GO" id="GO:0015031">
    <property type="term" value="P:protein transport"/>
    <property type="evidence" value="ECO:0007669"/>
    <property type="project" value="UniProtKB-KW"/>
</dbReference>
<dbReference type="Proteomes" id="UP001318040">
    <property type="component" value="Unplaced"/>
</dbReference>
<evidence type="ECO:0000313" key="12">
    <source>
        <dbReference type="RefSeq" id="XP_032800104.1"/>
    </source>
</evidence>
<feature type="non-terminal residue" evidence="12">
    <location>
        <position position="1"/>
    </location>
</feature>
<dbReference type="PANTHER" id="PTHR45701">
    <property type="entry name" value="SYNAPTOBREVIN FAMILY MEMBER"/>
    <property type="match status" value="1"/>
</dbReference>
<reference evidence="12" key="1">
    <citation type="submission" date="2025-08" db="UniProtKB">
        <authorList>
            <consortium name="RefSeq"/>
        </authorList>
    </citation>
    <scope>IDENTIFICATION</scope>
    <source>
        <tissue evidence="12">Sperm</tissue>
    </source>
</reference>